<dbReference type="AlphaFoldDB" id="A0A3B3CP93"/>
<proteinExistence type="predicted"/>
<reference evidence="2" key="1">
    <citation type="submission" date="2025-08" db="UniProtKB">
        <authorList>
            <consortium name="Ensembl"/>
        </authorList>
    </citation>
    <scope>IDENTIFICATION</scope>
</reference>
<protein>
    <recommendedName>
        <fullName evidence="4">SGNH hydrolase-type esterase domain-containing protein</fullName>
    </recommendedName>
</protein>
<evidence type="ECO:0008006" key="4">
    <source>
        <dbReference type="Google" id="ProtNLM"/>
    </source>
</evidence>
<dbReference type="Gene3D" id="3.40.50.12700">
    <property type="match status" value="1"/>
</dbReference>
<reference evidence="2" key="2">
    <citation type="submission" date="2025-09" db="UniProtKB">
        <authorList>
            <consortium name="Ensembl"/>
        </authorList>
    </citation>
    <scope>IDENTIFICATION</scope>
</reference>
<sequence length="234" mass="25338">MEFPALRRDATEIPTEHGRTVAGSNPARAPRISAKALSAPDTHRQLELPPSSRSATSSSRRRILKEAVRFHSSGLRASPPSQMADQLGGEAAAAVAAQVRSVADTPVSASPAPASPPPLCAPTTAIIGDSIIRNALFPRRDSSGHPGETPRPAALLPFLCEETDFTRRFSRLLSLSTWLQSASRQNGFLFIDNFNLFWNRPSFYRPDGIHPSPLGSEVLAANIRHSLLHLKLKI</sequence>
<feature type="region of interest" description="Disordered" evidence="1">
    <location>
        <begin position="1"/>
        <end position="60"/>
    </location>
</feature>
<keyword evidence="3" id="KW-1185">Reference proteome</keyword>
<dbReference type="OMA" id="VEMTDWI"/>
<name>A0A3B3CP93_ORYME</name>
<dbReference type="SUPFAM" id="SSF52266">
    <property type="entry name" value="SGNH hydrolase"/>
    <property type="match status" value="1"/>
</dbReference>
<feature type="compositionally biased region" description="Basic and acidic residues" evidence="1">
    <location>
        <begin position="1"/>
        <end position="19"/>
    </location>
</feature>
<dbReference type="Ensembl" id="ENSOMET00000028637.1">
    <property type="protein sequence ID" value="ENSOMEP00000019396.1"/>
    <property type="gene ID" value="ENSOMEG00000021221.1"/>
</dbReference>
<evidence type="ECO:0000313" key="3">
    <source>
        <dbReference type="Proteomes" id="UP000261560"/>
    </source>
</evidence>
<organism evidence="2 3">
    <name type="scientific">Oryzias melastigma</name>
    <name type="common">Marine medaka</name>
    <dbReference type="NCBI Taxonomy" id="30732"/>
    <lineage>
        <taxon>Eukaryota</taxon>
        <taxon>Metazoa</taxon>
        <taxon>Chordata</taxon>
        <taxon>Craniata</taxon>
        <taxon>Vertebrata</taxon>
        <taxon>Euteleostomi</taxon>
        <taxon>Actinopterygii</taxon>
        <taxon>Neopterygii</taxon>
        <taxon>Teleostei</taxon>
        <taxon>Neoteleostei</taxon>
        <taxon>Acanthomorphata</taxon>
        <taxon>Ovalentaria</taxon>
        <taxon>Atherinomorphae</taxon>
        <taxon>Beloniformes</taxon>
        <taxon>Adrianichthyidae</taxon>
        <taxon>Oryziinae</taxon>
        <taxon>Oryzias</taxon>
    </lineage>
</organism>
<evidence type="ECO:0000313" key="2">
    <source>
        <dbReference type="Ensembl" id="ENSOMEP00000019396.1"/>
    </source>
</evidence>
<dbReference type="PaxDb" id="30732-ENSOMEP00000019396"/>
<evidence type="ECO:0000256" key="1">
    <source>
        <dbReference type="SAM" id="MobiDB-lite"/>
    </source>
</evidence>
<dbReference type="Proteomes" id="UP000261560">
    <property type="component" value="Unplaced"/>
</dbReference>
<accession>A0A3B3CP93</accession>
<dbReference type="GeneTree" id="ENSGT01130000278695"/>